<dbReference type="Proteomes" id="UP000567179">
    <property type="component" value="Unassembled WGS sequence"/>
</dbReference>
<dbReference type="PANTHER" id="PTHR16220:SF0">
    <property type="entry name" value="WD REPEAT-CONTAINING PROTEIN WRAP73"/>
    <property type="match status" value="1"/>
</dbReference>
<dbReference type="GO" id="GO:1990810">
    <property type="term" value="P:microtubule anchoring at mitotic spindle pole body"/>
    <property type="evidence" value="ECO:0007669"/>
    <property type="project" value="TreeGrafter"/>
</dbReference>
<keyword evidence="2" id="KW-1185">Reference proteome</keyword>
<dbReference type="InterPro" id="IPR052778">
    <property type="entry name" value="Centrosome-WD_assoc"/>
</dbReference>
<dbReference type="OrthoDB" id="308690at2759"/>
<gene>
    <name evidence="1" type="ORF">D9619_002998</name>
</gene>
<accession>A0A8H5EUZ9</accession>
<sequence>MDFTELYKQSASLVAFSPGAHFILTSVQERIIVRRTDTFQITRTWLVDTTPSPTHAASFSKPTLKQKAHASSSAANVSPDAYITHIGWSCDSEYILAACAKKGVVHLFKLRDEDWSGRIDSGTEGDRLLSSLKCSSGTQLRFYAQGC</sequence>
<dbReference type="EMBL" id="JAACJJ010000056">
    <property type="protein sequence ID" value="KAF5313287.1"/>
    <property type="molecule type" value="Genomic_DNA"/>
</dbReference>
<evidence type="ECO:0000313" key="2">
    <source>
        <dbReference type="Proteomes" id="UP000567179"/>
    </source>
</evidence>
<dbReference type="SUPFAM" id="SSF82171">
    <property type="entry name" value="DPP6 N-terminal domain-like"/>
    <property type="match status" value="1"/>
</dbReference>
<proteinExistence type="predicted"/>
<dbReference type="AlphaFoldDB" id="A0A8H5EUZ9"/>
<dbReference type="GO" id="GO:0005815">
    <property type="term" value="C:microtubule organizing center"/>
    <property type="evidence" value="ECO:0007669"/>
    <property type="project" value="TreeGrafter"/>
</dbReference>
<dbReference type="PANTHER" id="PTHR16220">
    <property type="entry name" value="WD REPEAT PROTEIN 8-RELATED"/>
    <property type="match status" value="1"/>
</dbReference>
<reference evidence="1 2" key="1">
    <citation type="journal article" date="2020" name="ISME J.">
        <title>Uncovering the hidden diversity of litter-decomposition mechanisms in mushroom-forming fungi.</title>
        <authorList>
            <person name="Floudas D."/>
            <person name="Bentzer J."/>
            <person name="Ahren D."/>
            <person name="Johansson T."/>
            <person name="Persson P."/>
            <person name="Tunlid A."/>
        </authorList>
    </citation>
    <scope>NUCLEOTIDE SEQUENCE [LARGE SCALE GENOMIC DNA]</scope>
    <source>
        <strain evidence="1 2">CBS 101986</strain>
    </source>
</reference>
<protein>
    <submittedName>
        <fullName evidence="1">Uncharacterized protein</fullName>
    </submittedName>
</protein>
<organism evidence="1 2">
    <name type="scientific">Psilocybe cf. subviscida</name>
    <dbReference type="NCBI Taxonomy" id="2480587"/>
    <lineage>
        <taxon>Eukaryota</taxon>
        <taxon>Fungi</taxon>
        <taxon>Dikarya</taxon>
        <taxon>Basidiomycota</taxon>
        <taxon>Agaricomycotina</taxon>
        <taxon>Agaricomycetes</taxon>
        <taxon>Agaricomycetidae</taxon>
        <taxon>Agaricales</taxon>
        <taxon>Agaricineae</taxon>
        <taxon>Strophariaceae</taxon>
        <taxon>Psilocybe</taxon>
    </lineage>
</organism>
<name>A0A8H5EUZ9_9AGAR</name>
<evidence type="ECO:0000313" key="1">
    <source>
        <dbReference type="EMBL" id="KAF5313287.1"/>
    </source>
</evidence>
<dbReference type="GO" id="GO:1990811">
    <property type="term" value="C:MWP complex"/>
    <property type="evidence" value="ECO:0007669"/>
    <property type="project" value="TreeGrafter"/>
</dbReference>
<comment type="caution">
    <text evidence="1">The sequence shown here is derived from an EMBL/GenBank/DDBJ whole genome shotgun (WGS) entry which is preliminary data.</text>
</comment>